<accession>A0A559IWC9</accession>
<evidence type="ECO:0000256" key="1">
    <source>
        <dbReference type="SAM" id="Phobius"/>
    </source>
</evidence>
<protein>
    <submittedName>
        <fullName evidence="2">Pilus assembly protein</fullName>
    </submittedName>
</protein>
<comment type="caution">
    <text evidence="2">The sequence shown here is derived from an EMBL/GenBank/DDBJ whole genome shotgun (WGS) entry which is preliminary data.</text>
</comment>
<dbReference type="EMBL" id="VNJK01000001">
    <property type="protein sequence ID" value="TVX91942.1"/>
    <property type="molecule type" value="Genomic_DNA"/>
</dbReference>
<gene>
    <name evidence="2" type="ORF">FPZ44_02045</name>
</gene>
<reference evidence="2 3" key="1">
    <citation type="submission" date="2019-07" db="EMBL/GenBank/DDBJ databases">
        <authorList>
            <person name="Kim J."/>
        </authorList>
    </citation>
    <scope>NUCLEOTIDE SEQUENCE [LARGE SCALE GENOMIC DNA]</scope>
    <source>
        <strain evidence="2 3">N4</strain>
    </source>
</reference>
<feature type="transmembrane region" description="Helical" evidence="1">
    <location>
        <begin position="20"/>
        <end position="45"/>
    </location>
</feature>
<sequence length="226" mass="24892">MRVFRKWRWLSREDGAAIMIEASIVFPIILLCTLIMLFLGIMIYLKAITAHGAVLSSERAGVIWSNSNKHPITGMFPQHTYDKLYWRAFDDKLIDRVFQGGGANSAFSIVLPSTGSSGSLPEKKLGLSAGQIPSSYKGSMEYGNSLIERTVTTYLQEPINDNVLERLSGKRVEVDGTAVTAVVEPAEFIRTVQFVRYMQVKLTEMSGTLGATPREAGSLVQRASAP</sequence>
<dbReference type="Proteomes" id="UP000318102">
    <property type="component" value="Unassembled WGS sequence"/>
</dbReference>
<name>A0A559IWC9_9BACL</name>
<keyword evidence="1" id="KW-0472">Membrane</keyword>
<keyword evidence="1" id="KW-0812">Transmembrane</keyword>
<proteinExistence type="predicted"/>
<dbReference type="AlphaFoldDB" id="A0A559IWC9"/>
<organism evidence="2 3">
    <name type="scientific">Paenibacillus agilis</name>
    <dbReference type="NCBI Taxonomy" id="3020863"/>
    <lineage>
        <taxon>Bacteria</taxon>
        <taxon>Bacillati</taxon>
        <taxon>Bacillota</taxon>
        <taxon>Bacilli</taxon>
        <taxon>Bacillales</taxon>
        <taxon>Paenibacillaceae</taxon>
        <taxon>Paenibacillus</taxon>
    </lineage>
</organism>
<keyword evidence="1" id="KW-1133">Transmembrane helix</keyword>
<evidence type="ECO:0000313" key="2">
    <source>
        <dbReference type="EMBL" id="TVX91942.1"/>
    </source>
</evidence>
<dbReference type="OrthoDB" id="2703555at2"/>
<evidence type="ECO:0000313" key="3">
    <source>
        <dbReference type="Proteomes" id="UP000318102"/>
    </source>
</evidence>
<dbReference type="RefSeq" id="WP_144986923.1">
    <property type="nucleotide sequence ID" value="NZ_VNJK01000001.1"/>
</dbReference>
<keyword evidence="3" id="KW-1185">Reference proteome</keyword>